<comment type="caution">
    <text evidence="2">The sequence shown here is derived from an EMBL/GenBank/DDBJ whole genome shotgun (WGS) entry which is preliminary data.</text>
</comment>
<name>A0AAE1HP44_9NEOP</name>
<dbReference type="Proteomes" id="UP001219518">
    <property type="component" value="Unassembled WGS sequence"/>
</dbReference>
<dbReference type="InterPro" id="IPR001584">
    <property type="entry name" value="Integrase_cat-core"/>
</dbReference>
<feature type="domain" description="Integrase catalytic" evidence="1">
    <location>
        <begin position="146"/>
        <end position="335"/>
    </location>
</feature>
<reference evidence="2" key="1">
    <citation type="submission" date="2021-07" db="EMBL/GenBank/DDBJ databases">
        <authorList>
            <person name="Catto M.A."/>
            <person name="Jacobson A."/>
            <person name="Kennedy G."/>
            <person name="Labadie P."/>
            <person name="Hunt B.G."/>
            <person name="Srinivasan R."/>
        </authorList>
    </citation>
    <scope>NUCLEOTIDE SEQUENCE</scope>
    <source>
        <strain evidence="2">PL_HMW_Pooled</strain>
        <tissue evidence="2">Head</tissue>
    </source>
</reference>
<evidence type="ECO:0000259" key="1">
    <source>
        <dbReference type="PROSITE" id="PS50994"/>
    </source>
</evidence>
<dbReference type="SUPFAM" id="SSF53098">
    <property type="entry name" value="Ribonuclease H-like"/>
    <property type="match status" value="1"/>
</dbReference>
<dbReference type="AlphaFoldDB" id="A0AAE1HP44"/>
<dbReference type="PANTHER" id="PTHR37984">
    <property type="entry name" value="PROTEIN CBG26694"/>
    <property type="match status" value="1"/>
</dbReference>
<gene>
    <name evidence="2" type="ORF">KUF71_012928</name>
</gene>
<dbReference type="EMBL" id="JAHWGI010001201">
    <property type="protein sequence ID" value="KAK3924794.1"/>
    <property type="molecule type" value="Genomic_DNA"/>
</dbReference>
<reference evidence="2" key="2">
    <citation type="journal article" date="2023" name="BMC Genomics">
        <title>Pest status, molecular evolution, and epigenetic factors derived from the genome assembly of Frankliniella fusca, a thysanopteran phytovirus vector.</title>
        <authorList>
            <person name="Catto M.A."/>
            <person name="Labadie P.E."/>
            <person name="Jacobson A.L."/>
            <person name="Kennedy G.G."/>
            <person name="Srinivasan R."/>
            <person name="Hunt B.G."/>
        </authorList>
    </citation>
    <scope>NUCLEOTIDE SEQUENCE</scope>
    <source>
        <strain evidence="2">PL_HMW_Pooled</strain>
    </source>
</reference>
<keyword evidence="3" id="KW-1185">Reference proteome</keyword>
<dbReference type="InterPro" id="IPR036397">
    <property type="entry name" value="RNaseH_sf"/>
</dbReference>
<dbReference type="Gene3D" id="3.30.420.10">
    <property type="entry name" value="Ribonuclease H-like superfamily/Ribonuclease H"/>
    <property type="match status" value="1"/>
</dbReference>
<proteinExistence type="predicted"/>
<organism evidence="2 3">
    <name type="scientific">Frankliniella fusca</name>
    <dbReference type="NCBI Taxonomy" id="407009"/>
    <lineage>
        <taxon>Eukaryota</taxon>
        <taxon>Metazoa</taxon>
        <taxon>Ecdysozoa</taxon>
        <taxon>Arthropoda</taxon>
        <taxon>Hexapoda</taxon>
        <taxon>Insecta</taxon>
        <taxon>Pterygota</taxon>
        <taxon>Neoptera</taxon>
        <taxon>Paraneoptera</taxon>
        <taxon>Thysanoptera</taxon>
        <taxon>Terebrantia</taxon>
        <taxon>Thripoidea</taxon>
        <taxon>Thripidae</taxon>
        <taxon>Frankliniella</taxon>
    </lineage>
</organism>
<dbReference type="InterPro" id="IPR012337">
    <property type="entry name" value="RNaseH-like_sf"/>
</dbReference>
<dbReference type="InterPro" id="IPR050951">
    <property type="entry name" value="Retrovirus_Pol_polyprotein"/>
</dbReference>
<protein>
    <submittedName>
        <fullName evidence="2">KRAB-A domain-containing protein 2</fullName>
    </submittedName>
</protein>
<dbReference type="PROSITE" id="PS50994">
    <property type="entry name" value="INTEGRASE"/>
    <property type="match status" value="1"/>
</dbReference>
<sequence>MAYKIKFNEAIEKIKSKATGENVKIISPEKYLRLIQEVKEAKSKKSKKTSKDYRRLRKYQVIEIDGEERLVEPVKHGIPPRLYVHTEQLFDACAEIHAQTGHAGRDKMKFNAKKCKYANITKAMLMCYKEHCEICLLKEPTQRKGITVRPIVHTEMNARAQVDLIDMQTSADGNYRFIMVVQDHLTKFVHLRALERKEAQQVATELVPIFLTFGAPSILQSDNGREFANSIINSMGEMWPALKIVHGELRRKRSTQHGTMQLLMIPLSTGTPRHSQSQGSVERCNRDVQDILITWMRENNSTNWAQGLKFVAHMKNNRHHQGIGRSPYEALFGVPMKVGLGSSYPKELIGNLTREESLECKVFRVSTVTPPSRLNFEGFTPSSPEPGPAPKCTVCNAACSEQCSECLQPLHADCGRAGKCTLCARAASIAGERSAASSSLKKQAEKMLKTSRQRFPPAAVGDTVIIPVPDVDRGRGDPRNVICVVVEVTEDNLYRLGNKQGRLNTLLARSMFTVRKEKFISVEDVPDTYMALRSMATAQSLSGGQGYVRCACKTGCKPSSKCKCRGAGVLCNSKCHGSSTCSNK</sequence>
<dbReference type="GO" id="GO:0015074">
    <property type="term" value="P:DNA integration"/>
    <property type="evidence" value="ECO:0007669"/>
    <property type="project" value="InterPro"/>
</dbReference>
<dbReference type="PANTHER" id="PTHR37984:SF5">
    <property type="entry name" value="PROTEIN NYNRIN-LIKE"/>
    <property type="match status" value="1"/>
</dbReference>
<evidence type="ECO:0000313" key="3">
    <source>
        <dbReference type="Proteomes" id="UP001219518"/>
    </source>
</evidence>
<dbReference type="GO" id="GO:0003676">
    <property type="term" value="F:nucleic acid binding"/>
    <property type="evidence" value="ECO:0007669"/>
    <property type="project" value="InterPro"/>
</dbReference>
<accession>A0AAE1HP44</accession>
<evidence type="ECO:0000313" key="2">
    <source>
        <dbReference type="EMBL" id="KAK3924794.1"/>
    </source>
</evidence>